<feature type="compositionally biased region" description="Basic and acidic residues" evidence="1">
    <location>
        <begin position="106"/>
        <end position="120"/>
    </location>
</feature>
<dbReference type="InterPro" id="IPR039615">
    <property type="entry name" value="PKS"/>
</dbReference>
<keyword evidence="3" id="KW-1185">Reference proteome</keyword>
<feature type="region of interest" description="Disordered" evidence="1">
    <location>
        <begin position="92"/>
        <end position="120"/>
    </location>
</feature>
<sequence>MAMVTLKSTSTANISQTFPFENNAANRDASFSSYLSGNEEAFVRKLADQASKEQQQHNNNDHLATKKEAADDEEIGVFGAEKYFNGVMDEETSVTSSKSGSSSSTKKYDHKKDKPVSMDHMKIRVQSGTPSVRSESSLNSQSALLRSASRNPYRTNTSKGHIQRKNFFASLGCKCVCSDKNSVDVDEHVGEISFKKNNHGANTGCTITPINHKPPDVVDIVDEVIVDMKKSEKLEKLGVGLGRENCFTFPTSKSGAGSLPAKMLPFQQAEEEAEKVRKSLEVFGSPVFEKRNKSFALEKKLKMLPWDEFPANSGRVIYNNESDSDASSDLFEIESLTGKANPFLERQASDAGCVTPTNCYAPSEASIEWSVVTASVADISMMSDFEDHQRPAKMAPNSTNAKARMTKEIPRHRSGALLGCKSQKSVKVAGDAHRSTYQHEKSYFEQQVTHRRAESYVPGTRFQAETTNKLTGFDARVQGQRALAARPLPRSHSPHASHLLYM</sequence>
<dbReference type="PANTHER" id="PTHR33781">
    <property type="entry name" value="PROTEIN PHYTOCHROME KINASE SUBSTRATE 1-RELATED"/>
    <property type="match status" value="1"/>
</dbReference>
<comment type="caution">
    <text evidence="2">The sequence shown here is derived from an EMBL/GenBank/DDBJ whole genome shotgun (WGS) entry which is preliminary data.</text>
</comment>
<dbReference type="STRING" id="3750.A0A498HGR6"/>
<gene>
    <name evidence="2" type="ORF">DVH24_007176</name>
</gene>
<feature type="compositionally biased region" description="Basic and acidic residues" evidence="1">
    <location>
        <begin position="48"/>
        <end position="69"/>
    </location>
</feature>
<proteinExistence type="predicted"/>
<dbReference type="EMBL" id="RDQH01000342">
    <property type="protein sequence ID" value="RXH69920.1"/>
    <property type="molecule type" value="Genomic_DNA"/>
</dbReference>
<organism evidence="2 3">
    <name type="scientific">Malus domestica</name>
    <name type="common">Apple</name>
    <name type="synonym">Pyrus malus</name>
    <dbReference type="NCBI Taxonomy" id="3750"/>
    <lineage>
        <taxon>Eukaryota</taxon>
        <taxon>Viridiplantae</taxon>
        <taxon>Streptophyta</taxon>
        <taxon>Embryophyta</taxon>
        <taxon>Tracheophyta</taxon>
        <taxon>Spermatophyta</taxon>
        <taxon>Magnoliopsida</taxon>
        <taxon>eudicotyledons</taxon>
        <taxon>Gunneridae</taxon>
        <taxon>Pentapetalae</taxon>
        <taxon>rosids</taxon>
        <taxon>fabids</taxon>
        <taxon>Rosales</taxon>
        <taxon>Rosaceae</taxon>
        <taxon>Amygdaloideae</taxon>
        <taxon>Maleae</taxon>
        <taxon>Malus</taxon>
    </lineage>
</organism>
<dbReference type="Proteomes" id="UP000290289">
    <property type="component" value="Chromosome 16"/>
</dbReference>
<evidence type="ECO:0000313" key="3">
    <source>
        <dbReference type="Proteomes" id="UP000290289"/>
    </source>
</evidence>
<name>A0A498HGR6_MALDO</name>
<dbReference type="AlphaFoldDB" id="A0A498HGR6"/>
<dbReference type="GO" id="GO:0009638">
    <property type="term" value="P:phototropism"/>
    <property type="evidence" value="ECO:0007669"/>
    <property type="project" value="InterPro"/>
</dbReference>
<feature type="compositionally biased region" description="Low complexity" evidence="1">
    <location>
        <begin position="93"/>
        <end position="105"/>
    </location>
</feature>
<dbReference type="PANTHER" id="PTHR33781:SF4">
    <property type="entry name" value="PROTEIN PHYTOCHROME KINASE SUBSTRATE 1"/>
    <property type="match status" value="1"/>
</dbReference>
<accession>A0A498HGR6</accession>
<reference evidence="2 3" key="1">
    <citation type="submission" date="2018-10" db="EMBL/GenBank/DDBJ databases">
        <title>A high-quality apple genome assembly.</title>
        <authorList>
            <person name="Hu J."/>
        </authorList>
    </citation>
    <scope>NUCLEOTIDE SEQUENCE [LARGE SCALE GENOMIC DNA]</scope>
    <source>
        <strain evidence="3">cv. HFTH1</strain>
        <tissue evidence="2">Young leaf</tissue>
    </source>
</reference>
<feature type="region of interest" description="Disordered" evidence="1">
    <location>
        <begin position="48"/>
        <end position="71"/>
    </location>
</feature>
<protein>
    <submittedName>
        <fullName evidence="2">Uncharacterized protein</fullName>
    </submittedName>
</protein>
<evidence type="ECO:0000313" key="2">
    <source>
        <dbReference type="EMBL" id="RXH69920.1"/>
    </source>
</evidence>
<evidence type="ECO:0000256" key="1">
    <source>
        <dbReference type="SAM" id="MobiDB-lite"/>
    </source>
</evidence>